<evidence type="ECO:0008006" key="12">
    <source>
        <dbReference type="Google" id="ProtNLM"/>
    </source>
</evidence>
<dbReference type="GeneID" id="17308350"/>
<dbReference type="PANTHER" id="PTHR21461">
    <property type="entry name" value="GLYCOSYLTRANSFERASE FAMILY 92 PROTEIN"/>
    <property type="match status" value="1"/>
</dbReference>
<evidence type="ECO:0000256" key="8">
    <source>
        <dbReference type="SAM" id="SignalP"/>
    </source>
</evidence>
<evidence type="ECO:0000256" key="6">
    <source>
        <dbReference type="ARBA" id="ARBA00022989"/>
    </source>
</evidence>
<reference evidence="10" key="3">
    <citation type="submission" date="2016-03" db="UniProtKB">
        <authorList>
            <consortium name="EnsemblProtists"/>
        </authorList>
    </citation>
    <scope>IDENTIFICATION</scope>
</reference>
<comment type="similarity">
    <text evidence="2">Belongs to the glycosyltransferase 92 family.</text>
</comment>
<dbReference type="EMBL" id="JH992975">
    <property type="protein sequence ID" value="EKX51666.1"/>
    <property type="molecule type" value="Genomic_DNA"/>
</dbReference>
<feature type="chain" id="PRO_5008771738" description="Glycosyltransferase family 92 protein" evidence="8">
    <location>
        <begin position="21"/>
        <end position="1015"/>
    </location>
</feature>
<accession>L1JSW8</accession>
<keyword evidence="4" id="KW-0808">Transferase</keyword>
<evidence type="ECO:0000256" key="3">
    <source>
        <dbReference type="ARBA" id="ARBA00022676"/>
    </source>
</evidence>
<keyword evidence="3" id="KW-0328">Glycosyltransferase</keyword>
<dbReference type="AlphaFoldDB" id="L1JSW8"/>
<dbReference type="PaxDb" id="55529-EKX51666"/>
<organism evidence="9">
    <name type="scientific">Guillardia theta (strain CCMP2712)</name>
    <name type="common">Cryptophyte</name>
    <dbReference type="NCBI Taxonomy" id="905079"/>
    <lineage>
        <taxon>Eukaryota</taxon>
        <taxon>Cryptophyceae</taxon>
        <taxon>Pyrenomonadales</taxon>
        <taxon>Geminigeraceae</taxon>
        <taxon>Guillardia</taxon>
    </lineage>
</organism>
<evidence type="ECO:0000313" key="11">
    <source>
        <dbReference type="Proteomes" id="UP000011087"/>
    </source>
</evidence>
<dbReference type="GO" id="GO:0016757">
    <property type="term" value="F:glycosyltransferase activity"/>
    <property type="evidence" value="ECO:0007669"/>
    <property type="project" value="UniProtKB-KW"/>
</dbReference>
<evidence type="ECO:0000256" key="2">
    <source>
        <dbReference type="ARBA" id="ARBA00007647"/>
    </source>
</evidence>
<dbReference type="HOGENOM" id="CLU_297083_0_0_1"/>
<evidence type="ECO:0000256" key="5">
    <source>
        <dbReference type="ARBA" id="ARBA00022692"/>
    </source>
</evidence>
<protein>
    <recommendedName>
        <fullName evidence="12">Glycosyltransferase family 92 protein</fullName>
    </recommendedName>
</protein>
<dbReference type="PANTHER" id="PTHR21461:SF69">
    <property type="entry name" value="GLYCOSYLTRANSFERASE FAMILY 92 PROTEIN"/>
    <property type="match status" value="1"/>
</dbReference>
<comment type="subcellular location">
    <subcellularLocation>
        <location evidence="1">Membrane</location>
        <topology evidence="1">Single-pass membrane protein</topology>
    </subcellularLocation>
</comment>
<dbReference type="Proteomes" id="UP000011087">
    <property type="component" value="Unassembled WGS sequence"/>
</dbReference>
<sequence>MRLRFSILLSSLTCVTVVHSCWDPASLSDEDVNVLLRQKAPRDVWADYGAAHVHTEAEGGSVLLEKHSDGGALVPGRSWGQEEETPFINIIVRNSEENVRIRWKAGNVKVGQGFSATMAFLDGEFMGACYYAACHLDVEFRDRERIFYALLVRLDQDNHAALTKHFSKAIIRSHDVNESVTNTHRQQTCLEQPESSAHGELFVVDVVYSSVHRQIVIFGPTMKPLGGLYCVWDNNPQTSNTARKVCHNDRIPEELRRSWIWVMPPQGMRAHNVKGRSEDETRGMLYQCVFYEGAEEVASNATLIVDNQLSHNLATCFLPAGLNEQITSPPSSKRGLLTKFRFRAVDLRINLVVAEVSLPLCPNVISTAPRLRFDLSICAIFRDQAPYLAGSIIACPDLAFFTCCTIDPHKHMYLYNHKSVDNASVELHPYVTAGIVDLHQWDLPGHPQKEAFIHCTHKYGHESRWMAMIDVDEFLLPGDGQQQDVREVLQLFDHPDALLYVQEMFYGHQNFSSPPGGLVIENYLNHSDDISKFSYRKKYIFRPEDGHIYIPCIHDISNGLFEAVLLPPDILRINHYTVKSRRHWEGDHIKRYQPCTEEWNEVYETTIADVYLNSLKLAMCKRLGRLYNGKHVRNLPAGRKCEDEVALIEAERFVSQTSYGVRGLDLIKVWTSAFRRGREFNLIRHPNAGEEDEAGEGGAASEIKNEEADAAVDGPPQVLILHPQQGATVLNASLNISVVNLPRWGDCCVLVIYMDSTYPKVLQPVAQIPSPSNMSVTIDRNRTAIPFGPSWHIVRVALLLREDDKAEPLAHAEIKLRFTGPRKLEERRKESSTPQDVGGSDRVTRARFPVAYPQLVWVDNDSGDQALKVYSEFEFERVALYKVNYGATHGLNTLIFDLCRVLTPSSPPRRSEFVMTMEEDWEWRQDKTHVPVISMAIKVLREDEMVVGVLFREELDYKAELSDWMRTSEGIEYRRHCMKTGSMGWGAWTNGAAIWKRKVLEERVGRQDEDWGDGV</sequence>
<keyword evidence="8" id="KW-0732">Signal</keyword>
<keyword evidence="6" id="KW-1133">Transmembrane helix</keyword>
<keyword evidence="7" id="KW-0472">Membrane</keyword>
<reference evidence="9 11" key="1">
    <citation type="journal article" date="2012" name="Nature">
        <title>Algal genomes reveal evolutionary mosaicism and the fate of nucleomorphs.</title>
        <authorList>
            <consortium name="DOE Joint Genome Institute"/>
            <person name="Curtis B.A."/>
            <person name="Tanifuji G."/>
            <person name="Burki F."/>
            <person name="Gruber A."/>
            <person name="Irimia M."/>
            <person name="Maruyama S."/>
            <person name="Arias M.C."/>
            <person name="Ball S.G."/>
            <person name="Gile G.H."/>
            <person name="Hirakawa Y."/>
            <person name="Hopkins J.F."/>
            <person name="Kuo A."/>
            <person name="Rensing S.A."/>
            <person name="Schmutz J."/>
            <person name="Symeonidi A."/>
            <person name="Elias M."/>
            <person name="Eveleigh R.J."/>
            <person name="Herman E.K."/>
            <person name="Klute M.J."/>
            <person name="Nakayama T."/>
            <person name="Obornik M."/>
            <person name="Reyes-Prieto A."/>
            <person name="Armbrust E.V."/>
            <person name="Aves S.J."/>
            <person name="Beiko R.G."/>
            <person name="Coutinho P."/>
            <person name="Dacks J.B."/>
            <person name="Durnford D.G."/>
            <person name="Fast N.M."/>
            <person name="Green B.R."/>
            <person name="Grisdale C.J."/>
            <person name="Hempel F."/>
            <person name="Henrissat B."/>
            <person name="Hoppner M.P."/>
            <person name="Ishida K."/>
            <person name="Kim E."/>
            <person name="Koreny L."/>
            <person name="Kroth P.G."/>
            <person name="Liu Y."/>
            <person name="Malik S.B."/>
            <person name="Maier U.G."/>
            <person name="McRose D."/>
            <person name="Mock T."/>
            <person name="Neilson J.A."/>
            <person name="Onodera N.T."/>
            <person name="Poole A.M."/>
            <person name="Pritham E.J."/>
            <person name="Richards T.A."/>
            <person name="Rocap G."/>
            <person name="Roy S.W."/>
            <person name="Sarai C."/>
            <person name="Schaack S."/>
            <person name="Shirato S."/>
            <person name="Slamovits C.H."/>
            <person name="Spencer D.F."/>
            <person name="Suzuki S."/>
            <person name="Worden A.Z."/>
            <person name="Zauner S."/>
            <person name="Barry K."/>
            <person name="Bell C."/>
            <person name="Bharti A.K."/>
            <person name="Crow J.A."/>
            <person name="Grimwood J."/>
            <person name="Kramer R."/>
            <person name="Lindquist E."/>
            <person name="Lucas S."/>
            <person name="Salamov A."/>
            <person name="McFadden G.I."/>
            <person name="Lane C.E."/>
            <person name="Keeling P.J."/>
            <person name="Gray M.W."/>
            <person name="Grigoriev I.V."/>
            <person name="Archibald J.M."/>
        </authorList>
    </citation>
    <scope>NUCLEOTIDE SEQUENCE</scope>
    <source>
        <strain evidence="9 11">CCMP2712</strain>
    </source>
</reference>
<proteinExistence type="inferred from homology"/>
<dbReference type="GO" id="GO:0005737">
    <property type="term" value="C:cytoplasm"/>
    <property type="evidence" value="ECO:0007669"/>
    <property type="project" value="TreeGrafter"/>
</dbReference>
<reference evidence="11" key="2">
    <citation type="submission" date="2012-11" db="EMBL/GenBank/DDBJ databases">
        <authorList>
            <person name="Kuo A."/>
            <person name="Curtis B.A."/>
            <person name="Tanifuji G."/>
            <person name="Burki F."/>
            <person name="Gruber A."/>
            <person name="Irimia M."/>
            <person name="Maruyama S."/>
            <person name="Arias M.C."/>
            <person name="Ball S.G."/>
            <person name="Gile G.H."/>
            <person name="Hirakawa Y."/>
            <person name="Hopkins J.F."/>
            <person name="Rensing S.A."/>
            <person name="Schmutz J."/>
            <person name="Symeonidi A."/>
            <person name="Elias M."/>
            <person name="Eveleigh R.J."/>
            <person name="Herman E.K."/>
            <person name="Klute M.J."/>
            <person name="Nakayama T."/>
            <person name="Obornik M."/>
            <person name="Reyes-Prieto A."/>
            <person name="Armbrust E.V."/>
            <person name="Aves S.J."/>
            <person name="Beiko R.G."/>
            <person name="Coutinho P."/>
            <person name="Dacks J.B."/>
            <person name="Durnford D.G."/>
            <person name="Fast N.M."/>
            <person name="Green B.R."/>
            <person name="Grisdale C."/>
            <person name="Hempe F."/>
            <person name="Henrissat B."/>
            <person name="Hoppner M.P."/>
            <person name="Ishida K.-I."/>
            <person name="Kim E."/>
            <person name="Koreny L."/>
            <person name="Kroth P.G."/>
            <person name="Liu Y."/>
            <person name="Malik S.-B."/>
            <person name="Maier U.G."/>
            <person name="McRose D."/>
            <person name="Mock T."/>
            <person name="Neilson J.A."/>
            <person name="Onodera N.T."/>
            <person name="Poole A.M."/>
            <person name="Pritham E.J."/>
            <person name="Richards T.A."/>
            <person name="Rocap G."/>
            <person name="Roy S.W."/>
            <person name="Sarai C."/>
            <person name="Schaack S."/>
            <person name="Shirato S."/>
            <person name="Slamovits C.H."/>
            <person name="Spencer D.F."/>
            <person name="Suzuki S."/>
            <person name="Worden A.Z."/>
            <person name="Zauner S."/>
            <person name="Barry K."/>
            <person name="Bell C."/>
            <person name="Bharti A.K."/>
            <person name="Crow J.A."/>
            <person name="Grimwood J."/>
            <person name="Kramer R."/>
            <person name="Lindquist E."/>
            <person name="Lucas S."/>
            <person name="Salamov A."/>
            <person name="McFadden G.I."/>
            <person name="Lane C.E."/>
            <person name="Keeling P.J."/>
            <person name="Gray M.W."/>
            <person name="Grigoriev I.V."/>
            <person name="Archibald J.M."/>
        </authorList>
    </citation>
    <scope>NUCLEOTIDE SEQUENCE</scope>
    <source>
        <strain evidence="11">CCMP2712</strain>
    </source>
</reference>
<evidence type="ECO:0000313" key="9">
    <source>
        <dbReference type="EMBL" id="EKX51666.1"/>
    </source>
</evidence>
<dbReference type="KEGG" id="gtt:GUITHDRAFT_134553"/>
<dbReference type="GO" id="GO:0016020">
    <property type="term" value="C:membrane"/>
    <property type="evidence" value="ECO:0007669"/>
    <property type="project" value="UniProtKB-SubCell"/>
</dbReference>
<evidence type="ECO:0000256" key="7">
    <source>
        <dbReference type="ARBA" id="ARBA00023136"/>
    </source>
</evidence>
<evidence type="ECO:0000256" key="1">
    <source>
        <dbReference type="ARBA" id="ARBA00004167"/>
    </source>
</evidence>
<dbReference type="OrthoDB" id="2526284at2759"/>
<evidence type="ECO:0000256" key="4">
    <source>
        <dbReference type="ARBA" id="ARBA00022679"/>
    </source>
</evidence>
<name>L1JSW8_GUITC</name>
<dbReference type="InterPro" id="IPR008166">
    <property type="entry name" value="Glyco_transf_92"/>
</dbReference>
<feature type="signal peptide" evidence="8">
    <location>
        <begin position="1"/>
        <end position="20"/>
    </location>
</feature>
<dbReference type="EnsemblProtists" id="EKX51666">
    <property type="protein sequence ID" value="EKX51666"/>
    <property type="gene ID" value="GUITHDRAFT_134553"/>
</dbReference>
<keyword evidence="5" id="KW-0812">Transmembrane</keyword>
<keyword evidence="11" id="KW-1185">Reference proteome</keyword>
<dbReference type="RefSeq" id="XP_005838646.1">
    <property type="nucleotide sequence ID" value="XM_005838589.1"/>
</dbReference>
<dbReference type="Pfam" id="PF01697">
    <property type="entry name" value="Glyco_transf_92"/>
    <property type="match status" value="1"/>
</dbReference>
<gene>
    <name evidence="9" type="ORF">GUITHDRAFT_134553</name>
</gene>
<evidence type="ECO:0000313" key="10">
    <source>
        <dbReference type="EnsemblProtists" id="EKX51666"/>
    </source>
</evidence>